<evidence type="ECO:0000313" key="2">
    <source>
        <dbReference type="EMBL" id="GFY39480.1"/>
    </source>
</evidence>
<gene>
    <name evidence="2" type="ORF">TNIN_335451</name>
</gene>
<dbReference type="EMBL" id="BMAV01001401">
    <property type="protein sequence ID" value="GFY39480.1"/>
    <property type="molecule type" value="Genomic_DNA"/>
</dbReference>
<comment type="caution">
    <text evidence="2">The sequence shown here is derived from an EMBL/GenBank/DDBJ whole genome shotgun (WGS) entry which is preliminary data.</text>
</comment>
<reference evidence="2" key="1">
    <citation type="submission" date="2020-08" db="EMBL/GenBank/DDBJ databases">
        <title>Multicomponent nature underlies the extraordinary mechanical properties of spider dragline silk.</title>
        <authorList>
            <person name="Kono N."/>
            <person name="Nakamura H."/>
            <person name="Mori M."/>
            <person name="Yoshida Y."/>
            <person name="Ohtoshi R."/>
            <person name="Malay A.D."/>
            <person name="Moran D.A.P."/>
            <person name="Tomita M."/>
            <person name="Numata K."/>
            <person name="Arakawa K."/>
        </authorList>
    </citation>
    <scope>NUCLEOTIDE SEQUENCE</scope>
</reference>
<dbReference type="AlphaFoldDB" id="A0A8X7BPZ9"/>
<keyword evidence="3" id="KW-1185">Reference proteome</keyword>
<protein>
    <submittedName>
        <fullName evidence="2">Uncharacterized protein</fullName>
    </submittedName>
</protein>
<feature type="region of interest" description="Disordered" evidence="1">
    <location>
        <begin position="1"/>
        <end position="32"/>
    </location>
</feature>
<feature type="compositionally biased region" description="Polar residues" evidence="1">
    <location>
        <begin position="1"/>
        <end position="16"/>
    </location>
</feature>
<accession>A0A8X7BPZ9</accession>
<name>A0A8X7BPZ9_9ARAC</name>
<sequence>MEETGSLKTFSPFTLRSNISEPSEQSSESSSVAPLVQGSKYTFYNDNRKQFIIDNADFEEEEKELVEIFNSNSTFTHNNLNFEFFENTSFNEACHFHPISTNASSKEDEEMKEDIDYHTCEDVKENVDYHTDESVNNYKNVNFGATIKGRIKSDSPIFDSQNNTNVFSSGMEETSSLKTFSPFTLTRNISEPSEQCSESSSVAPLVQFSKYVFYDDNEKQFIIENAEFEEEEKELIDTFNSNSTFPHNNPNFEFFENRSFNEACHFYPISTNVSLEDEDVKQNVIYHTDEDVKENIVDSSQKKNIFKKMKSFFRKVGKDKRIGVSYQRFK</sequence>
<dbReference type="Proteomes" id="UP000886998">
    <property type="component" value="Unassembled WGS sequence"/>
</dbReference>
<evidence type="ECO:0000313" key="3">
    <source>
        <dbReference type="Proteomes" id="UP000886998"/>
    </source>
</evidence>
<evidence type="ECO:0000256" key="1">
    <source>
        <dbReference type="SAM" id="MobiDB-lite"/>
    </source>
</evidence>
<feature type="compositionally biased region" description="Low complexity" evidence="1">
    <location>
        <begin position="17"/>
        <end position="31"/>
    </location>
</feature>
<organism evidence="2 3">
    <name type="scientific">Trichonephila inaurata madagascariensis</name>
    <dbReference type="NCBI Taxonomy" id="2747483"/>
    <lineage>
        <taxon>Eukaryota</taxon>
        <taxon>Metazoa</taxon>
        <taxon>Ecdysozoa</taxon>
        <taxon>Arthropoda</taxon>
        <taxon>Chelicerata</taxon>
        <taxon>Arachnida</taxon>
        <taxon>Araneae</taxon>
        <taxon>Araneomorphae</taxon>
        <taxon>Entelegynae</taxon>
        <taxon>Araneoidea</taxon>
        <taxon>Nephilidae</taxon>
        <taxon>Trichonephila</taxon>
        <taxon>Trichonephila inaurata</taxon>
    </lineage>
</organism>
<proteinExistence type="predicted"/>